<feature type="compositionally biased region" description="Low complexity" evidence="1">
    <location>
        <begin position="523"/>
        <end position="532"/>
    </location>
</feature>
<feature type="region of interest" description="Disordered" evidence="1">
    <location>
        <begin position="371"/>
        <end position="406"/>
    </location>
</feature>
<protein>
    <recommendedName>
        <fullName evidence="2">DUF7514 domain-containing protein</fullName>
    </recommendedName>
</protein>
<accession>A0A9P9WP07</accession>
<sequence>MTDETRRIVEREGNSKLNNIGWSTSSAGVIHDDESGNVSPRSKKLNPSATGWPQSTADSFSKPKHFDSTDSTLTTSGGEANTGSFDAPLSLSWLHEIRKVIREEVAEGFQRLVSATESPVSSTTGSVLSPPTPSLDSPPPFPVLSQGEVVTAITVSQRPGVRFSDRRTFAKRPAGVPRSASSSQPPAEWGDLFDTDGFATPRLGQVLRGLAKYIIDECTPKNSLVITPEKLASFYLSYRLDAEILPFLDIFTSNAHDANDSLVDFYIDLEVQHHLVQKDVHSRPKVPALTPLGFAQFLTICILAYPDQEFRRLEKISTEIPLTTDTILPDGHAEKLPRTIIRSCLPAKHDVKNRKLLDGAVEDLVYDLSLSPSRSGSSSSALTASGKGVGATTARTGPDRARGMQLPDDYELKGCRKRFMPGALQTIGDESVGEGYESMHGGGGHHHQVHGTDATPLREGGAMLHNMEHVASNPTYNQPDGRVQRLSLAANTGRSHSFGHPSYFQPMTPSRTISPPPVGHRASMSSTGSSASQRPRSPQMRGYSASVPDVSTSSASSSTLICTPSSFSSASVSPTMEHGMLGTMVLRSDSGDHGAATGGRDHYRQEEQQRQLVLAEVPEAHRANSGAGGNGGVMKPHPERNLERSTSHRHRRHTHSSEGRAATATADEMGLTWGEFLNPQKASQKGDRGGNGSGYRGSY</sequence>
<feature type="compositionally biased region" description="Basic and acidic residues" evidence="1">
    <location>
        <begin position="1"/>
        <end position="14"/>
    </location>
</feature>
<gene>
    <name evidence="3" type="ORF">JX265_005027</name>
</gene>
<feature type="compositionally biased region" description="Low complexity" evidence="1">
    <location>
        <begin position="371"/>
        <end position="386"/>
    </location>
</feature>
<feature type="region of interest" description="Disordered" evidence="1">
    <location>
        <begin position="497"/>
        <end position="573"/>
    </location>
</feature>
<feature type="region of interest" description="Disordered" evidence="1">
    <location>
        <begin position="1"/>
        <end position="85"/>
    </location>
</feature>
<dbReference type="Proteomes" id="UP000829685">
    <property type="component" value="Unassembled WGS sequence"/>
</dbReference>
<feature type="compositionally biased region" description="Gly residues" evidence="1">
    <location>
        <begin position="689"/>
        <end position="699"/>
    </location>
</feature>
<reference evidence="3" key="1">
    <citation type="submission" date="2021-03" db="EMBL/GenBank/DDBJ databases">
        <title>Revisited historic fungal species revealed as producer of novel bioactive compounds through whole genome sequencing and comparative genomics.</title>
        <authorList>
            <person name="Vignolle G.A."/>
            <person name="Hochenegger N."/>
            <person name="Mach R.L."/>
            <person name="Mach-Aigner A.R."/>
            <person name="Javad Rahimi M."/>
            <person name="Salim K.A."/>
            <person name="Chan C.M."/>
            <person name="Lim L.B.L."/>
            <person name="Cai F."/>
            <person name="Druzhinina I.S."/>
            <person name="U'Ren J.M."/>
            <person name="Derntl C."/>
        </authorList>
    </citation>
    <scope>NUCLEOTIDE SEQUENCE</scope>
    <source>
        <strain evidence="3">TUCIM 5799</strain>
    </source>
</reference>
<feature type="region of interest" description="Disordered" evidence="1">
    <location>
        <begin position="621"/>
        <end position="699"/>
    </location>
</feature>
<dbReference type="Pfam" id="PF24355">
    <property type="entry name" value="DUF7514"/>
    <property type="match status" value="1"/>
</dbReference>
<dbReference type="EMBL" id="JAFIMR010000010">
    <property type="protein sequence ID" value="KAI1873405.1"/>
    <property type="molecule type" value="Genomic_DNA"/>
</dbReference>
<dbReference type="PANTHER" id="PTHR39611:SF1">
    <property type="entry name" value="HYDROXYPROLINE-RICH GLYCOPROTEIN DZ-HRGP"/>
    <property type="match status" value="1"/>
</dbReference>
<feature type="compositionally biased region" description="Basic and acidic residues" evidence="1">
    <location>
        <begin position="599"/>
        <end position="609"/>
    </location>
</feature>
<feature type="region of interest" description="Disordered" evidence="1">
    <location>
        <begin position="585"/>
        <end position="609"/>
    </location>
</feature>
<feature type="compositionally biased region" description="Low complexity" evidence="1">
    <location>
        <begin position="544"/>
        <end position="573"/>
    </location>
</feature>
<evidence type="ECO:0000313" key="3">
    <source>
        <dbReference type="EMBL" id="KAI1873405.1"/>
    </source>
</evidence>
<dbReference type="AlphaFoldDB" id="A0A9P9WP07"/>
<organism evidence="3 4">
    <name type="scientific">Neoarthrinium moseri</name>
    <dbReference type="NCBI Taxonomy" id="1658444"/>
    <lineage>
        <taxon>Eukaryota</taxon>
        <taxon>Fungi</taxon>
        <taxon>Dikarya</taxon>
        <taxon>Ascomycota</taxon>
        <taxon>Pezizomycotina</taxon>
        <taxon>Sordariomycetes</taxon>
        <taxon>Xylariomycetidae</taxon>
        <taxon>Amphisphaeriales</taxon>
        <taxon>Apiosporaceae</taxon>
        <taxon>Neoarthrinium</taxon>
    </lineage>
</organism>
<comment type="caution">
    <text evidence="3">The sequence shown here is derived from an EMBL/GenBank/DDBJ whole genome shotgun (WGS) entry which is preliminary data.</text>
</comment>
<dbReference type="InterPro" id="IPR055936">
    <property type="entry name" value="DUF7514"/>
</dbReference>
<feature type="domain" description="DUF7514" evidence="2">
    <location>
        <begin position="190"/>
        <end position="359"/>
    </location>
</feature>
<name>A0A9P9WP07_9PEZI</name>
<evidence type="ECO:0000313" key="4">
    <source>
        <dbReference type="Proteomes" id="UP000829685"/>
    </source>
</evidence>
<feature type="compositionally biased region" description="Polar residues" evidence="1">
    <location>
        <begin position="15"/>
        <end position="27"/>
    </location>
</feature>
<evidence type="ECO:0000259" key="2">
    <source>
        <dbReference type="Pfam" id="PF24355"/>
    </source>
</evidence>
<evidence type="ECO:0000256" key="1">
    <source>
        <dbReference type="SAM" id="MobiDB-lite"/>
    </source>
</evidence>
<feature type="compositionally biased region" description="Polar residues" evidence="1">
    <location>
        <begin position="36"/>
        <end position="59"/>
    </location>
</feature>
<proteinExistence type="predicted"/>
<dbReference type="PANTHER" id="PTHR39611">
    <property type="entry name" value="HYDROXYPROLINE-RICH GLYCOPROTEIN DZ-HRGP-RELATED"/>
    <property type="match status" value="1"/>
</dbReference>
<feature type="compositionally biased region" description="Basic and acidic residues" evidence="1">
    <location>
        <begin position="636"/>
        <end position="646"/>
    </location>
</feature>
<keyword evidence="4" id="KW-1185">Reference proteome</keyword>